<sequence>MRREKSILRELSRTFLQKFIHPNPKKNTGYHVMKKEIIMSCTKPLIPEKATHENREVNE</sequence>
<gene>
    <name evidence="1" type="ORF">KFK09_007875</name>
</gene>
<name>A0A8T3BY28_DENNO</name>
<dbReference type="Proteomes" id="UP000829196">
    <property type="component" value="Unassembled WGS sequence"/>
</dbReference>
<organism evidence="1 2">
    <name type="scientific">Dendrobium nobile</name>
    <name type="common">Orchid</name>
    <dbReference type="NCBI Taxonomy" id="94219"/>
    <lineage>
        <taxon>Eukaryota</taxon>
        <taxon>Viridiplantae</taxon>
        <taxon>Streptophyta</taxon>
        <taxon>Embryophyta</taxon>
        <taxon>Tracheophyta</taxon>
        <taxon>Spermatophyta</taxon>
        <taxon>Magnoliopsida</taxon>
        <taxon>Liliopsida</taxon>
        <taxon>Asparagales</taxon>
        <taxon>Orchidaceae</taxon>
        <taxon>Epidendroideae</taxon>
        <taxon>Malaxideae</taxon>
        <taxon>Dendrobiinae</taxon>
        <taxon>Dendrobium</taxon>
    </lineage>
</organism>
<protein>
    <submittedName>
        <fullName evidence="1">Uncharacterized protein</fullName>
    </submittedName>
</protein>
<proteinExistence type="predicted"/>
<evidence type="ECO:0000313" key="2">
    <source>
        <dbReference type="Proteomes" id="UP000829196"/>
    </source>
</evidence>
<reference evidence="1" key="1">
    <citation type="journal article" date="2022" name="Front. Genet.">
        <title>Chromosome-Scale Assembly of the Dendrobium nobile Genome Provides Insights Into the Molecular Mechanism of the Biosynthesis of the Medicinal Active Ingredient of Dendrobium.</title>
        <authorList>
            <person name="Xu Q."/>
            <person name="Niu S.-C."/>
            <person name="Li K.-L."/>
            <person name="Zheng P.-J."/>
            <person name="Zhang X.-J."/>
            <person name="Jia Y."/>
            <person name="Liu Y."/>
            <person name="Niu Y.-X."/>
            <person name="Yu L.-H."/>
            <person name="Chen D.-F."/>
            <person name="Zhang G.-Q."/>
        </authorList>
    </citation>
    <scope>NUCLEOTIDE SEQUENCE</scope>
    <source>
        <tissue evidence="1">Leaf</tissue>
    </source>
</reference>
<accession>A0A8T3BY28</accession>
<keyword evidence="2" id="KW-1185">Reference proteome</keyword>
<dbReference type="EMBL" id="JAGYWB010000006">
    <property type="protein sequence ID" value="KAI0520403.1"/>
    <property type="molecule type" value="Genomic_DNA"/>
</dbReference>
<comment type="caution">
    <text evidence="1">The sequence shown here is derived from an EMBL/GenBank/DDBJ whole genome shotgun (WGS) entry which is preliminary data.</text>
</comment>
<evidence type="ECO:0000313" key="1">
    <source>
        <dbReference type="EMBL" id="KAI0520403.1"/>
    </source>
</evidence>
<dbReference type="AlphaFoldDB" id="A0A8T3BY28"/>